<evidence type="ECO:0000313" key="2">
    <source>
        <dbReference type="Proteomes" id="UP001234989"/>
    </source>
</evidence>
<organism evidence="1 2">
    <name type="scientific">Solanum verrucosum</name>
    <dbReference type="NCBI Taxonomy" id="315347"/>
    <lineage>
        <taxon>Eukaryota</taxon>
        <taxon>Viridiplantae</taxon>
        <taxon>Streptophyta</taxon>
        <taxon>Embryophyta</taxon>
        <taxon>Tracheophyta</taxon>
        <taxon>Spermatophyta</taxon>
        <taxon>Magnoliopsida</taxon>
        <taxon>eudicotyledons</taxon>
        <taxon>Gunneridae</taxon>
        <taxon>Pentapetalae</taxon>
        <taxon>asterids</taxon>
        <taxon>lamiids</taxon>
        <taxon>Solanales</taxon>
        <taxon>Solanaceae</taxon>
        <taxon>Solanoideae</taxon>
        <taxon>Solaneae</taxon>
        <taxon>Solanum</taxon>
    </lineage>
</organism>
<dbReference type="EMBL" id="CP133613">
    <property type="protein sequence ID" value="WMV15026.1"/>
    <property type="molecule type" value="Genomic_DNA"/>
</dbReference>
<protein>
    <recommendedName>
        <fullName evidence="3">Gag-pol polyprotein</fullName>
    </recommendedName>
</protein>
<keyword evidence="2" id="KW-1185">Reference proteome</keyword>
<proteinExistence type="predicted"/>
<gene>
    <name evidence="1" type="ORF">MTR67_008411</name>
</gene>
<reference evidence="1" key="1">
    <citation type="submission" date="2023-08" db="EMBL/GenBank/DDBJ databases">
        <title>A de novo genome assembly of Solanum verrucosum Schlechtendal, a Mexican diploid species geographically isolated from the other diploid A-genome species in potato relatives.</title>
        <authorList>
            <person name="Hosaka K."/>
        </authorList>
    </citation>
    <scope>NUCLEOTIDE SEQUENCE</scope>
    <source>
        <tissue evidence="1">Young leaves</tissue>
    </source>
</reference>
<name>A0AAF0Q6W2_SOLVR</name>
<evidence type="ECO:0000313" key="1">
    <source>
        <dbReference type="EMBL" id="WMV15026.1"/>
    </source>
</evidence>
<sequence length="241" mass="27541">MPSRRANARNVNARNASVAPRVPDQEVSNAEFRNAIQMLAQSVTNQNNQRVQAPVNANSRSTTTRVRDFVRMNPPEFLGSQTGEDPQNFLDEIKKIFEVIHVTENDRVELASYQLNDVAHIWYAQWKENKGTYAAPITWECFSETFLDRYAPHMVADSRAQINKFLYGVSDLVKTECINAMFLGDINISRLMTHAQQVEGDKLREQAKETKKARTGNYEYSQQVIPSLSRPELPLRRGHVT</sequence>
<evidence type="ECO:0008006" key="3">
    <source>
        <dbReference type="Google" id="ProtNLM"/>
    </source>
</evidence>
<dbReference type="Proteomes" id="UP001234989">
    <property type="component" value="Chromosome 2"/>
</dbReference>
<accession>A0AAF0Q6W2</accession>
<dbReference type="AlphaFoldDB" id="A0AAF0Q6W2"/>